<comment type="caution">
    <text evidence="1">The sequence shown here is derived from an EMBL/GenBank/DDBJ whole genome shotgun (WGS) entry which is preliminary data.</text>
</comment>
<evidence type="ECO:0000313" key="1">
    <source>
        <dbReference type="EMBL" id="MDQ0687938.1"/>
    </source>
</evidence>
<name>A0ABU0QB97_STRAH</name>
<keyword evidence="2" id="KW-1185">Reference proteome</keyword>
<protein>
    <submittedName>
        <fullName evidence="1">Uncharacterized protein</fullName>
    </submittedName>
</protein>
<proteinExistence type="predicted"/>
<dbReference type="Proteomes" id="UP001243364">
    <property type="component" value="Unassembled WGS sequence"/>
</dbReference>
<dbReference type="EMBL" id="JAUSYA010000001">
    <property type="protein sequence ID" value="MDQ0687938.1"/>
    <property type="molecule type" value="Genomic_DNA"/>
</dbReference>
<accession>A0ABU0QB97</accession>
<sequence length="62" mass="6072">MLRARPGASAVASEDGFRTALLVGGGLALVSAAIAAAIPAARAATVGEDVADRAAEPEQARI</sequence>
<evidence type="ECO:0000313" key="2">
    <source>
        <dbReference type="Proteomes" id="UP001243364"/>
    </source>
</evidence>
<organism evidence="1 2">
    <name type="scientific">Streptomyces achromogenes</name>
    <dbReference type="NCBI Taxonomy" id="67255"/>
    <lineage>
        <taxon>Bacteria</taxon>
        <taxon>Bacillati</taxon>
        <taxon>Actinomycetota</taxon>
        <taxon>Actinomycetes</taxon>
        <taxon>Kitasatosporales</taxon>
        <taxon>Streptomycetaceae</taxon>
        <taxon>Streptomyces</taxon>
    </lineage>
</organism>
<reference evidence="1 2" key="1">
    <citation type="submission" date="2023-07" db="EMBL/GenBank/DDBJ databases">
        <title>Comparative genomics of wheat-associated soil bacteria to identify genetic determinants of phenazine resistance.</title>
        <authorList>
            <person name="Mouncey N."/>
        </authorList>
    </citation>
    <scope>NUCLEOTIDE SEQUENCE [LARGE SCALE GENOMIC DNA]</scope>
    <source>
        <strain evidence="1 2">W4I19-2</strain>
    </source>
</reference>
<gene>
    <name evidence="1" type="ORF">QFZ56_006901</name>
</gene>
<dbReference type="RefSeq" id="WP_307048252.1">
    <property type="nucleotide sequence ID" value="NZ_JAUSYA010000001.1"/>
</dbReference>